<feature type="transmembrane region" description="Helical" evidence="1">
    <location>
        <begin position="113"/>
        <end position="132"/>
    </location>
</feature>
<feature type="transmembrane region" description="Helical" evidence="1">
    <location>
        <begin position="31"/>
        <end position="53"/>
    </location>
</feature>
<keyword evidence="1" id="KW-0472">Membrane</keyword>
<reference evidence="2" key="1">
    <citation type="submission" date="2014-05" db="EMBL/GenBank/DDBJ databases">
        <authorList>
            <person name="Chronopoulou M."/>
        </authorList>
    </citation>
    <scope>NUCLEOTIDE SEQUENCE</scope>
    <source>
        <tissue evidence="2">Whole organism</tissue>
    </source>
</reference>
<dbReference type="PANTHER" id="PTHR35555">
    <property type="entry name" value="ENDONUCLEASE-REVERSE TRANSCRIPTASE"/>
    <property type="match status" value="1"/>
</dbReference>
<feature type="transmembrane region" description="Helical" evidence="1">
    <location>
        <begin position="73"/>
        <end position="92"/>
    </location>
</feature>
<dbReference type="OrthoDB" id="10022583at2759"/>
<evidence type="ECO:0000256" key="1">
    <source>
        <dbReference type="SAM" id="Phobius"/>
    </source>
</evidence>
<feature type="transmembrane region" description="Helical" evidence="1">
    <location>
        <begin position="175"/>
        <end position="195"/>
    </location>
</feature>
<proteinExistence type="predicted"/>
<dbReference type="EMBL" id="HACA01000025">
    <property type="protein sequence ID" value="CDW17386.1"/>
    <property type="molecule type" value="Transcribed_RNA"/>
</dbReference>
<sequence length="240" mass="27768">MKKNNPKKIPAWLWWVIAKSLGIKIHPTDRVIFSSCLHIATISSATIMLIMNLWYCGYDITSEASETNIVDGIVRVMMVLQFTGIGVYAHRLSYRLFSHPKFLELMHLHSKTVMKIHSALILFLINVFFVIVHDASDREFILSYREPNSTETLNPCQQIKIPLFICHSYFISQSIFSFFFLVWNVLVSLVLVSVARTHTISLRRFLSELESDAHYHDLRFRNEYYSGESSDGKDTLKSKA</sequence>
<accession>A0A0K2SVV7</accession>
<dbReference type="PANTHER" id="PTHR35555:SF3">
    <property type="entry name" value="ENDONUCLEASE-REVERSE TRANSCRIPTASE"/>
    <property type="match status" value="1"/>
</dbReference>
<keyword evidence="1" id="KW-0812">Transmembrane</keyword>
<dbReference type="AlphaFoldDB" id="A0A0K2SVV7"/>
<protein>
    <submittedName>
        <fullName evidence="2">Putative LOC590843 [Strongylocentrotus purpuratus]</fullName>
    </submittedName>
</protein>
<evidence type="ECO:0000313" key="2">
    <source>
        <dbReference type="EMBL" id="CDW17386.1"/>
    </source>
</evidence>
<name>A0A0K2SVV7_LEPSM</name>
<keyword evidence="1" id="KW-1133">Transmembrane helix</keyword>
<organism evidence="2">
    <name type="scientific">Lepeophtheirus salmonis</name>
    <name type="common">Salmon louse</name>
    <name type="synonym">Caligus salmonis</name>
    <dbReference type="NCBI Taxonomy" id="72036"/>
    <lineage>
        <taxon>Eukaryota</taxon>
        <taxon>Metazoa</taxon>
        <taxon>Ecdysozoa</taxon>
        <taxon>Arthropoda</taxon>
        <taxon>Crustacea</taxon>
        <taxon>Multicrustacea</taxon>
        <taxon>Hexanauplia</taxon>
        <taxon>Copepoda</taxon>
        <taxon>Siphonostomatoida</taxon>
        <taxon>Caligidae</taxon>
        <taxon>Lepeophtheirus</taxon>
    </lineage>
</organism>